<evidence type="ECO:0000313" key="2">
    <source>
        <dbReference type="EMBL" id="KGG83812.1"/>
    </source>
</evidence>
<dbReference type="InterPro" id="IPR006311">
    <property type="entry name" value="TAT_signal"/>
</dbReference>
<protein>
    <recommendedName>
        <fullName evidence="4">Twin-arginine translocation signal domain-containing protein</fullName>
    </recommendedName>
</protein>
<dbReference type="PROSITE" id="PS51318">
    <property type="entry name" value="TAT"/>
    <property type="match status" value="1"/>
</dbReference>
<gene>
    <name evidence="2" type="ORF">P245_24655</name>
</gene>
<evidence type="ECO:0008006" key="4">
    <source>
        <dbReference type="Google" id="ProtNLM"/>
    </source>
</evidence>
<feature type="signal peptide" evidence="1">
    <location>
        <begin position="1"/>
        <end position="27"/>
    </location>
</feature>
<organism evidence="2 3">
    <name type="scientific">Comamonas thiooxydans</name>
    <dbReference type="NCBI Taxonomy" id="363952"/>
    <lineage>
        <taxon>Bacteria</taxon>
        <taxon>Pseudomonadati</taxon>
        <taxon>Pseudomonadota</taxon>
        <taxon>Betaproteobacteria</taxon>
        <taxon>Burkholderiales</taxon>
        <taxon>Comamonadaceae</taxon>
        <taxon>Comamonas</taxon>
    </lineage>
</organism>
<evidence type="ECO:0000256" key="1">
    <source>
        <dbReference type="SAM" id="SignalP"/>
    </source>
</evidence>
<keyword evidence="1" id="KW-0732">Signal</keyword>
<dbReference type="EMBL" id="AWTN01000132">
    <property type="protein sequence ID" value="KGG83812.1"/>
    <property type="molecule type" value="Genomic_DNA"/>
</dbReference>
<sequence length="172" mass="17191">MQTDRRSLLKGLAAAGLAVSGMGWAQAATATAGKTASAVAGSADVLAVTSYLHGSALDTAFVAGVQSTARGAAHTGLQGLDSAAFNQLGELLADGQETLLVGLLDDASATLVLDLVRSAGGRVLAVDNHRVDATASADWAKRLGQSLTAGQAINTTTVAAGNEARVSFRCVI</sequence>
<feature type="chain" id="PRO_5002409092" description="Twin-arginine translocation signal domain-containing protein" evidence="1">
    <location>
        <begin position="28"/>
        <end position="172"/>
    </location>
</feature>
<name>A0A0E3BE07_9BURK</name>
<reference evidence="2 3" key="1">
    <citation type="submission" date="2013-09" db="EMBL/GenBank/DDBJ databases">
        <title>High correlation between genotypes and phenotypes of environmental bacteria Comamonas testosteroni strains.</title>
        <authorList>
            <person name="Liu L."/>
            <person name="Zhu W."/>
            <person name="Xia X."/>
            <person name="Xu B."/>
            <person name="Luo M."/>
            <person name="Wang G."/>
        </authorList>
    </citation>
    <scope>NUCLEOTIDE SEQUENCE [LARGE SCALE GENOMIC DNA]</scope>
    <source>
        <strain evidence="2 3">JL14</strain>
    </source>
</reference>
<evidence type="ECO:0000313" key="3">
    <source>
        <dbReference type="Proteomes" id="UP000029567"/>
    </source>
</evidence>
<dbReference type="RefSeq" id="WP_034383067.1">
    <property type="nucleotide sequence ID" value="NZ_AWTN01000132.1"/>
</dbReference>
<accession>A0A0E3BE07</accession>
<proteinExistence type="predicted"/>
<comment type="caution">
    <text evidence="2">The sequence shown here is derived from an EMBL/GenBank/DDBJ whole genome shotgun (WGS) entry which is preliminary data.</text>
</comment>
<dbReference type="AlphaFoldDB" id="A0A0E3BE07"/>
<dbReference type="Proteomes" id="UP000029567">
    <property type="component" value="Unassembled WGS sequence"/>
</dbReference>